<feature type="compositionally biased region" description="Low complexity" evidence="1">
    <location>
        <begin position="998"/>
        <end position="1226"/>
    </location>
</feature>
<dbReference type="EMBL" id="ATLV01026401">
    <property type="status" value="NOT_ANNOTATED_CDS"/>
    <property type="molecule type" value="Genomic_DNA"/>
</dbReference>
<gene>
    <name evidence="2" type="ORF">ZHAS_00021380</name>
</gene>
<organism evidence="3 4">
    <name type="scientific">Anopheles sinensis</name>
    <name type="common">Mosquito</name>
    <dbReference type="NCBI Taxonomy" id="74873"/>
    <lineage>
        <taxon>Eukaryota</taxon>
        <taxon>Metazoa</taxon>
        <taxon>Ecdysozoa</taxon>
        <taxon>Arthropoda</taxon>
        <taxon>Hexapoda</taxon>
        <taxon>Insecta</taxon>
        <taxon>Pterygota</taxon>
        <taxon>Neoptera</taxon>
        <taxon>Endopterygota</taxon>
        <taxon>Diptera</taxon>
        <taxon>Nematocera</taxon>
        <taxon>Culicoidea</taxon>
        <taxon>Culicidae</taxon>
        <taxon>Anophelinae</taxon>
        <taxon>Anopheles</taxon>
    </lineage>
</organism>
<dbReference type="STRING" id="74873.A0A084WS94"/>
<feature type="compositionally biased region" description="Acidic residues" evidence="1">
    <location>
        <begin position="237"/>
        <end position="246"/>
    </location>
</feature>
<dbReference type="EnsemblMetazoa" id="ASIC021380-RA">
    <property type="protein sequence ID" value="ASIC021380-PA"/>
    <property type="gene ID" value="ASIC021380"/>
</dbReference>
<feature type="compositionally biased region" description="Polar residues" evidence="1">
    <location>
        <begin position="1227"/>
        <end position="1254"/>
    </location>
</feature>
<dbReference type="PANTHER" id="PTHR10825:SF29">
    <property type="entry name" value="POLYCOMB GROUP RING FINGER PROTEIN 1"/>
    <property type="match status" value="1"/>
</dbReference>
<feature type="compositionally biased region" description="Basic and acidic residues" evidence="1">
    <location>
        <begin position="247"/>
        <end position="286"/>
    </location>
</feature>
<evidence type="ECO:0000313" key="2">
    <source>
        <dbReference type="EMBL" id="KFB53088.1"/>
    </source>
</evidence>
<dbReference type="GO" id="GO:0035102">
    <property type="term" value="C:PRC1 complex"/>
    <property type="evidence" value="ECO:0007669"/>
    <property type="project" value="TreeGrafter"/>
</dbReference>
<dbReference type="GO" id="GO:1990841">
    <property type="term" value="F:promoter-specific chromatin binding"/>
    <property type="evidence" value="ECO:0007669"/>
    <property type="project" value="TreeGrafter"/>
</dbReference>
<name>A0A084WS94_ANOSI</name>
<proteinExistence type="predicted"/>
<feature type="compositionally biased region" description="Basic and acidic residues" evidence="1">
    <location>
        <begin position="920"/>
        <end position="934"/>
    </location>
</feature>
<feature type="compositionally biased region" description="Basic and acidic residues" evidence="1">
    <location>
        <begin position="629"/>
        <end position="646"/>
    </location>
</feature>
<feature type="region of interest" description="Disordered" evidence="1">
    <location>
        <begin position="609"/>
        <end position="684"/>
    </location>
</feature>
<protein>
    <submittedName>
        <fullName evidence="2">AGAP002149-PB-like protein</fullName>
    </submittedName>
</protein>
<evidence type="ECO:0000313" key="3">
    <source>
        <dbReference type="EnsemblMetazoa" id="ASIC021380-PA"/>
    </source>
</evidence>
<evidence type="ECO:0000313" key="4">
    <source>
        <dbReference type="Proteomes" id="UP000030765"/>
    </source>
</evidence>
<dbReference type="VEuPathDB" id="VectorBase:ASIS012471"/>
<feature type="region of interest" description="Disordered" evidence="1">
    <location>
        <begin position="110"/>
        <end position="156"/>
    </location>
</feature>
<dbReference type="Proteomes" id="UP000030765">
    <property type="component" value="Unassembled WGS sequence"/>
</dbReference>
<feature type="compositionally biased region" description="Low complexity" evidence="1">
    <location>
        <begin position="833"/>
        <end position="843"/>
    </location>
</feature>
<feature type="compositionally biased region" description="Low complexity" evidence="1">
    <location>
        <begin position="957"/>
        <end position="991"/>
    </location>
</feature>
<reference evidence="3" key="2">
    <citation type="submission" date="2020-05" db="UniProtKB">
        <authorList>
            <consortium name="EnsemblMetazoa"/>
        </authorList>
    </citation>
    <scope>IDENTIFICATION</scope>
</reference>
<dbReference type="OrthoDB" id="416093at2759"/>
<feature type="region of interest" description="Disordered" evidence="1">
    <location>
        <begin position="957"/>
        <end position="1322"/>
    </location>
</feature>
<dbReference type="OMA" id="GAIMENE"/>
<keyword evidence="4" id="KW-1185">Reference proteome</keyword>
<feature type="region of interest" description="Disordered" evidence="1">
    <location>
        <begin position="483"/>
        <end position="512"/>
    </location>
</feature>
<dbReference type="VEuPathDB" id="VectorBase:ASIC021380"/>
<sequence length="1322" mass="140027">MDINGAENNGFLAEKDPIFLEEQKAYADIQNFMSMDSALLQSKNDCDSPCVEPVPERFLPEGEFGPETDVDGIPVPFEVANKDIIADVANSVDLENFKLELDFLNGQKHTSDEIEEEASSVSADPVDLSEEQAEPEAPNVNGTAGEPLHFDAPTETGDLIGSVEQEDAVPILKAELNENELAPLKSIDEPIVSDLLGADSVVDNKLIDQLDSFGISDAIRRQLIEQTVPGSALNHEQDEDDDDGQLMEEKHSEFEGDGDGVEKGDLHHEKAFDSDIANDQHVKQDDDAGCCEESEEDEWDYVKPQESIPLEETVEHVNSNAFVAEEELPVERQIEEDETHEIEQHQHGDPADEQEEQEEQEEQQEEKPAVEELYQEQEREGEQFDATAVVEPNTSETPVDILGDNTESTVSDSTKEVDDVIIDGGEAKEVVNLLNDDLNEDVPQPTAIEPVCDTSVITAEDSSAASPVPSDSVNMEASMYGGSVAEQPVSPDTPVSPVEAFQAQQQQQQEFSADKDMFGSGLEDTLSPTGTEELHEKHLYEAEEKTMFQGDAAGGDLMQQGAPGDLGWQLNPEAKEFVPVVSPTSEEPASVFAPTRMLEHESFKLREDAIVAQSPRKGTAPSMEDLDLPAEREFQTEMDKRPHEFEATVGGGDGDQPSPLSPNPFNQLDDQTMLPGNGFDLINGGEVLQPEEVDLLSTVKSDPDPFGVSDNAPSEDLEILNKVQELPVGDEEEQQQEALINPQHSEPVQGAMFGQEEQRPDLMEPETYSAKEEQYVEQKETVDDYEFVEKPSDLVDPYNSELEKMDKVAEETVAAQAYAAQTAAFDMFGVSQPTPTTEETVPMETDEEPKQVQQENLMGASVYDPEPLVLATQEASQAPSEPEPSPEVVAEPVPASAASEVVAEPPKEQQTVEPEQPVPEEQHKESEKLTEENKAVVESAAAGVAVATAAVAAAAVAATATAASKTAAKPKAPSAAATAKKAGPTTTTATKTSKDVAAKSAPAASRVGGGAAAPAAMKEARPASATSKAPLAAKKPATDAAKTATTKTTTAASSVAAARTKAAATGPSSTTKPASASSTTRTAAPRPASTGTTTAAKPSSRLSTTGTTTRTVTSRPSSAISTSSVPSKPASATTTTAAKRTVATKITNGTTTTDGVTKSTKTSSTTTSSTASRMGVTRTTGTGTAAAKPASTLAAKKPLDTKPAAATKTTATSGTKPSTTTRTSLAPKTTATSPAVRKVQQNGVAKKPTATSPNPGAKKVAVSAKKPEEEPAKTNTSTTPTPTTTTTIETNGNAHENEQAMVDSPSPQPAADQLLVPIPQAM</sequence>
<dbReference type="GO" id="GO:0000122">
    <property type="term" value="P:negative regulation of transcription by RNA polymerase II"/>
    <property type="evidence" value="ECO:0007669"/>
    <property type="project" value="TreeGrafter"/>
</dbReference>
<feature type="compositionally biased region" description="Acidic residues" evidence="1">
    <location>
        <begin position="324"/>
        <end position="340"/>
    </location>
</feature>
<dbReference type="EMBL" id="KE525413">
    <property type="protein sequence ID" value="KFB53088.1"/>
    <property type="molecule type" value="Genomic_DNA"/>
</dbReference>
<feature type="compositionally biased region" description="Low complexity" evidence="1">
    <location>
        <begin position="1274"/>
        <end position="1291"/>
    </location>
</feature>
<feature type="compositionally biased region" description="Basic and acidic residues" evidence="1">
    <location>
        <begin position="341"/>
        <end position="350"/>
    </location>
</feature>
<feature type="compositionally biased region" description="Acidic residues" evidence="1">
    <location>
        <begin position="287"/>
        <end position="299"/>
    </location>
</feature>
<feature type="compositionally biased region" description="Low complexity" evidence="1">
    <location>
        <begin position="499"/>
        <end position="511"/>
    </location>
</feature>
<dbReference type="PANTHER" id="PTHR10825">
    <property type="entry name" value="RING FINGER DOMAIN-CONTAINING, POLYCOMB GROUP COMPONENT"/>
    <property type="match status" value="1"/>
</dbReference>
<accession>A0A084WS94</accession>
<feature type="region of interest" description="Disordered" evidence="1">
    <location>
        <begin position="830"/>
        <end position="934"/>
    </location>
</feature>
<evidence type="ECO:0000256" key="1">
    <source>
        <dbReference type="SAM" id="MobiDB-lite"/>
    </source>
</evidence>
<reference evidence="2 4" key="1">
    <citation type="journal article" date="2014" name="BMC Genomics">
        <title>Genome sequence of Anopheles sinensis provides insight into genetics basis of mosquito competence for malaria parasites.</title>
        <authorList>
            <person name="Zhou D."/>
            <person name="Zhang D."/>
            <person name="Ding G."/>
            <person name="Shi L."/>
            <person name="Hou Q."/>
            <person name="Ye Y."/>
            <person name="Xu Y."/>
            <person name="Zhou H."/>
            <person name="Xiong C."/>
            <person name="Li S."/>
            <person name="Yu J."/>
            <person name="Hong S."/>
            <person name="Yu X."/>
            <person name="Zou P."/>
            <person name="Chen C."/>
            <person name="Chang X."/>
            <person name="Wang W."/>
            <person name="Lv Y."/>
            <person name="Sun Y."/>
            <person name="Ma L."/>
            <person name="Shen B."/>
            <person name="Zhu C."/>
        </authorList>
    </citation>
    <scope>NUCLEOTIDE SEQUENCE [LARGE SCALE GENOMIC DNA]</scope>
</reference>
<feature type="region of interest" description="Disordered" evidence="1">
    <location>
        <begin position="227"/>
        <end position="416"/>
    </location>
</feature>
<feature type="compositionally biased region" description="Basic and acidic residues" evidence="1">
    <location>
        <begin position="365"/>
        <end position="382"/>
    </location>
</feature>
<feature type="compositionally biased region" description="Low complexity" evidence="1">
    <location>
        <begin position="873"/>
        <end position="915"/>
    </location>
</feature>
<feature type="compositionally biased region" description="Acidic residues" evidence="1">
    <location>
        <begin position="351"/>
        <end position="364"/>
    </location>
</feature>